<dbReference type="AlphaFoldDB" id="A0A1L0D6J4"/>
<proteinExistence type="predicted"/>
<keyword evidence="2" id="KW-0472">Membrane</keyword>
<dbReference type="OrthoDB" id="3784821at2759"/>
<protein>
    <submittedName>
        <fullName evidence="4">CIC11C00000001701</fullName>
    </submittedName>
    <submittedName>
        <fullName evidence="3">CIC11C00000004667</fullName>
    </submittedName>
</protein>
<evidence type="ECO:0000256" key="2">
    <source>
        <dbReference type="SAM" id="Phobius"/>
    </source>
</evidence>
<keyword evidence="2" id="KW-0812">Transmembrane</keyword>
<evidence type="ECO:0000313" key="4">
    <source>
        <dbReference type="EMBL" id="SGZ49234.1"/>
    </source>
</evidence>
<dbReference type="EMBL" id="LT635756">
    <property type="protein sequence ID" value="SGZ47510.1"/>
    <property type="molecule type" value="Genomic_DNA"/>
</dbReference>
<feature type="region of interest" description="Disordered" evidence="1">
    <location>
        <begin position="1"/>
        <end position="32"/>
    </location>
</feature>
<evidence type="ECO:0000313" key="5">
    <source>
        <dbReference type="Proteomes" id="UP000182259"/>
    </source>
</evidence>
<gene>
    <name evidence="4" type="ORF">SAMEA4029009_CIC11G00000001701</name>
    <name evidence="3" type="ORF">SAMEA4029010_CIC11G00000004667</name>
</gene>
<evidence type="ECO:0000313" key="3">
    <source>
        <dbReference type="EMBL" id="SGZ47510.1"/>
    </source>
</evidence>
<evidence type="ECO:0000313" key="6">
    <source>
        <dbReference type="Proteomes" id="UP000182334"/>
    </source>
</evidence>
<dbReference type="Proteomes" id="UP000182334">
    <property type="component" value="Chromosome I"/>
</dbReference>
<name>A0A1L0D6J4_9ASCO</name>
<dbReference type="EMBL" id="LT635764">
    <property type="protein sequence ID" value="SGZ49234.1"/>
    <property type="molecule type" value="Genomic_DNA"/>
</dbReference>
<organism evidence="3 6">
    <name type="scientific">Sungouiella intermedia</name>
    <dbReference type="NCBI Taxonomy" id="45354"/>
    <lineage>
        <taxon>Eukaryota</taxon>
        <taxon>Fungi</taxon>
        <taxon>Dikarya</taxon>
        <taxon>Ascomycota</taxon>
        <taxon>Saccharomycotina</taxon>
        <taxon>Pichiomycetes</taxon>
        <taxon>Metschnikowiaceae</taxon>
        <taxon>Sungouiella</taxon>
    </lineage>
</organism>
<sequence length="149" mass="17190">MKKPSKFAQSSYHKEGRDTSTPVESKKVNPNAPKSEFFTQLVETGKPNWKLAPAAVKSRYNGIFLVLFSIPFILLPGWELYRRLGGKSTKKVQQGEIVEGKQVRKFDEVEKWQVEKESFMYKIFGRDFFLDGFTSKTMRPEDSKESPKS</sequence>
<reference evidence="5" key="1">
    <citation type="submission" date="2016-10" db="EMBL/GenBank/DDBJ databases">
        <authorList>
            <person name="Geijer C."/>
            <person name="Jareborg N."/>
            <person name="Dainat J."/>
        </authorList>
    </citation>
    <scope>NUCLEOTIDE SEQUENCE [LARGE SCALE GENOMIC DNA]</scope>
    <source>
        <strain evidence="5">PYCC 4715</strain>
    </source>
</reference>
<accession>A0A1L0D6J4</accession>
<evidence type="ECO:0000256" key="1">
    <source>
        <dbReference type="SAM" id="MobiDB-lite"/>
    </source>
</evidence>
<reference evidence="3 6" key="2">
    <citation type="submission" date="2016-10" db="EMBL/GenBank/DDBJ databases">
        <authorList>
            <person name="de Groot N.N."/>
        </authorList>
    </citation>
    <scope>NUCLEOTIDE SEQUENCE [LARGE SCALE GENOMIC DNA]</scope>
    <source>
        <strain evidence="3 6">CBS 141442</strain>
        <strain evidence="4">PYCC 4715</strain>
    </source>
</reference>
<feature type="transmembrane region" description="Helical" evidence="2">
    <location>
        <begin position="60"/>
        <end position="81"/>
    </location>
</feature>
<dbReference type="Proteomes" id="UP000182259">
    <property type="component" value="Chromosome I"/>
</dbReference>
<keyword evidence="2" id="KW-1133">Transmembrane helix</keyword>
<keyword evidence="6" id="KW-1185">Reference proteome</keyword>